<reference evidence="1" key="1">
    <citation type="submission" date="2021-06" db="EMBL/GenBank/DDBJ databases">
        <authorList>
            <person name="Kallberg Y."/>
            <person name="Tangrot J."/>
            <person name="Rosling A."/>
        </authorList>
    </citation>
    <scope>NUCLEOTIDE SEQUENCE</scope>
    <source>
        <strain evidence="1">IN212</strain>
    </source>
</reference>
<dbReference type="AlphaFoldDB" id="A0A9N9IG27"/>
<protein>
    <submittedName>
        <fullName evidence="1">8394_t:CDS:1</fullName>
    </submittedName>
</protein>
<comment type="caution">
    <text evidence="1">The sequence shown here is derived from an EMBL/GenBank/DDBJ whole genome shotgun (WGS) entry which is preliminary data.</text>
</comment>
<evidence type="ECO:0000313" key="2">
    <source>
        <dbReference type="Proteomes" id="UP000789396"/>
    </source>
</evidence>
<name>A0A9N9IG27_9GLOM</name>
<dbReference type="EMBL" id="CAJVPZ010029973">
    <property type="protein sequence ID" value="CAG8735541.1"/>
    <property type="molecule type" value="Genomic_DNA"/>
</dbReference>
<gene>
    <name evidence="1" type="ORF">RFULGI_LOCUS12465</name>
</gene>
<evidence type="ECO:0000313" key="1">
    <source>
        <dbReference type="EMBL" id="CAG8735541.1"/>
    </source>
</evidence>
<accession>A0A9N9IG27</accession>
<organism evidence="1 2">
    <name type="scientific">Racocetra fulgida</name>
    <dbReference type="NCBI Taxonomy" id="60492"/>
    <lineage>
        <taxon>Eukaryota</taxon>
        <taxon>Fungi</taxon>
        <taxon>Fungi incertae sedis</taxon>
        <taxon>Mucoromycota</taxon>
        <taxon>Glomeromycotina</taxon>
        <taxon>Glomeromycetes</taxon>
        <taxon>Diversisporales</taxon>
        <taxon>Gigasporaceae</taxon>
        <taxon>Racocetra</taxon>
    </lineage>
</organism>
<dbReference type="Proteomes" id="UP000789396">
    <property type="component" value="Unassembled WGS sequence"/>
</dbReference>
<sequence length="110" mass="12875">MAATYIPSSPSHSYTRECYSFSSDSEDDCQQDYNDQSSSRKSVQFSRFLVVHETWCNDEYDRTSTEPARLSFKEYSELLQLRCDLRREMDKMMKAAAAEQSTNVQQQNQE</sequence>
<keyword evidence="2" id="KW-1185">Reference proteome</keyword>
<dbReference type="OrthoDB" id="5596610at2759"/>
<proteinExistence type="predicted"/>